<name>A0A9Q8QR01_9HYPO</name>
<dbReference type="EMBL" id="CP086364">
    <property type="protein sequence ID" value="UNI24250.1"/>
    <property type="molecule type" value="Genomic_DNA"/>
</dbReference>
<dbReference type="AlphaFoldDB" id="A0A9Q8QR01"/>
<keyword evidence="2" id="KW-1185">Reference proteome</keyword>
<dbReference type="Proteomes" id="UP000829364">
    <property type="component" value="Chromosome 11"/>
</dbReference>
<dbReference type="GeneID" id="72071958"/>
<accession>A0A9Q8QR01</accession>
<organism evidence="1 2">
    <name type="scientific">Purpureocillium takamizusanense</name>
    <dbReference type="NCBI Taxonomy" id="2060973"/>
    <lineage>
        <taxon>Eukaryota</taxon>
        <taxon>Fungi</taxon>
        <taxon>Dikarya</taxon>
        <taxon>Ascomycota</taxon>
        <taxon>Pezizomycotina</taxon>
        <taxon>Sordariomycetes</taxon>
        <taxon>Hypocreomycetidae</taxon>
        <taxon>Hypocreales</taxon>
        <taxon>Ophiocordycipitaceae</taxon>
        <taxon>Purpureocillium</taxon>
    </lineage>
</organism>
<reference evidence="1" key="1">
    <citation type="submission" date="2021-11" db="EMBL/GenBank/DDBJ databases">
        <title>Purpureocillium_takamizusanense_genome.</title>
        <authorList>
            <person name="Nguyen N.-H."/>
        </authorList>
    </citation>
    <scope>NUCLEOTIDE SEQUENCE</scope>
    <source>
        <strain evidence="1">PT3</strain>
    </source>
</reference>
<evidence type="ECO:0000313" key="2">
    <source>
        <dbReference type="Proteomes" id="UP000829364"/>
    </source>
</evidence>
<evidence type="ECO:0000313" key="1">
    <source>
        <dbReference type="EMBL" id="UNI24250.1"/>
    </source>
</evidence>
<dbReference type="RefSeq" id="XP_047847731.1">
    <property type="nucleotide sequence ID" value="XM_047991719.1"/>
</dbReference>
<gene>
    <name evidence="1" type="ORF">JDV02_010013</name>
</gene>
<proteinExistence type="predicted"/>
<dbReference type="KEGG" id="ptkz:JDV02_010013"/>
<protein>
    <submittedName>
        <fullName evidence="1">Uncharacterized protein</fullName>
    </submittedName>
</protein>
<sequence>MGLIGHFVKHELTKHTSGSHETYKGLGHAEKSIVDSAMSHYGHGDHHSAVNVVFKGLAALGKATPYGRVASMLMSSVKDAKAFGGTLLSLVHGHKKSSSSPSSSSYSSY</sequence>